<dbReference type="InterPro" id="IPR013096">
    <property type="entry name" value="Cupin_2"/>
</dbReference>
<comment type="caution">
    <text evidence="2">The sequence shown here is derived from an EMBL/GenBank/DDBJ whole genome shotgun (WGS) entry which is preliminary data.</text>
</comment>
<reference evidence="2 3" key="1">
    <citation type="submission" date="2018-11" db="EMBL/GenBank/DDBJ databases">
        <authorList>
            <person name="Li F."/>
        </authorList>
    </citation>
    <scope>NUCLEOTIDE SEQUENCE [LARGE SCALE GENOMIC DNA]</scope>
    <source>
        <strain evidence="2 3">Gsoil 818</strain>
    </source>
</reference>
<dbReference type="OrthoDB" id="9802489at2"/>
<sequence>MELIRPTAGTESERSLGPFTGDIWRDMFHVGHETVVGSVHFTPCARTHWHRHPHGQLLIIVAGEGLVVDDEQTLRVSVGDMIYTPPGGRHWHGASADRFMMHTAITFGGGAVTWEDEVSNTEYELAAGVSPHLDSRP</sequence>
<keyword evidence="3" id="KW-1185">Reference proteome</keyword>
<dbReference type="Proteomes" id="UP000279994">
    <property type="component" value="Unassembled WGS sequence"/>
</dbReference>
<name>A0A3N0GJA3_9ACTN</name>
<dbReference type="Gene3D" id="2.60.120.10">
    <property type="entry name" value="Jelly Rolls"/>
    <property type="match status" value="1"/>
</dbReference>
<dbReference type="InterPro" id="IPR014710">
    <property type="entry name" value="RmlC-like_jellyroll"/>
</dbReference>
<dbReference type="InterPro" id="IPR047263">
    <property type="entry name" value="HNL-like_cupin"/>
</dbReference>
<protein>
    <submittedName>
        <fullName evidence="2">Cupin domain-containing protein</fullName>
    </submittedName>
</protein>
<evidence type="ECO:0000259" key="1">
    <source>
        <dbReference type="Pfam" id="PF07883"/>
    </source>
</evidence>
<feature type="domain" description="Cupin type-2" evidence="1">
    <location>
        <begin position="39"/>
        <end position="97"/>
    </location>
</feature>
<proteinExistence type="predicted"/>
<dbReference type="RefSeq" id="WP_123224779.1">
    <property type="nucleotide sequence ID" value="NZ_RJSF01000046.1"/>
</dbReference>
<dbReference type="CDD" id="cd02233">
    <property type="entry name" value="cupin_HNL-like"/>
    <property type="match status" value="1"/>
</dbReference>
<dbReference type="PANTHER" id="PTHR43698">
    <property type="entry name" value="RIBD C-TERMINAL DOMAIN CONTAINING PROTEIN"/>
    <property type="match status" value="1"/>
</dbReference>
<evidence type="ECO:0000313" key="3">
    <source>
        <dbReference type="Proteomes" id="UP000279994"/>
    </source>
</evidence>
<organism evidence="2 3">
    <name type="scientific">Nocardioides pocheonensis</name>
    <dbReference type="NCBI Taxonomy" id="661485"/>
    <lineage>
        <taxon>Bacteria</taxon>
        <taxon>Bacillati</taxon>
        <taxon>Actinomycetota</taxon>
        <taxon>Actinomycetes</taxon>
        <taxon>Propionibacteriales</taxon>
        <taxon>Nocardioidaceae</taxon>
        <taxon>Nocardioides</taxon>
    </lineage>
</organism>
<gene>
    <name evidence="2" type="ORF">EFL26_20565</name>
</gene>
<dbReference type="SUPFAM" id="SSF51182">
    <property type="entry name" value="RmlC-like cupins"/>
    <property type="match status" value="1"/>
</dbReference>
<accession>A0A3N0GJA3</accession>
<dbReference type="PANTHER" id="PTHR43698:SF1">
    <property type="entry name" value="BLL4564 PROTEIN"/>
    <property type="match status" value="1"/>
</dbReference>
<dbReference type="AlphaFoldDB" id="A0A3N0GJA3"/>
<dbReference type="Pfam" id="PF07883">
    <property type="entry name" value="Cupin_2"/>
    <property type="match status" value="1"/>
</dbReference>
<dbReference type="EMBL" id="RJSF01000046">
    <property type="protein sequence ID" value="RNM12198.1"/>
    <property type="molecule type" value="Genomic_DNA"/>
</dbReference>
<dbReference type="InterPro" id="IPR011051">
    <property type="entry name" value="RmlC_Cupin_sf"/>
</dbReference>
<evidence type="ECO:0000313" key="2">
    <source>
        <dbReference type="EMBL" id="RNM12198.1"/>
    </source>
</evidence>